<protein>
    <submittedName>
        <fullName evidence="1">Uncharacterized protein</fullName>
    </submittedName>
</protein>
<accession>A0ACC3S5C4</accession>
<reference evidence="1" key="1">
    <citation type="submission" date="2024-02" db="EMBL/GenBank/DDBJ databases">
        <title>Metagenome Assembled Genome of Zalaria obscura JY119.</title>
        <authorList>
            <person name="Vighnesh L."/>
            <person name="Jagadeeshwari U."/>
            <person name="Venkata Ramana C."/>
            <person name="Sasikala C."/>
        </authorList>
    </citation>
    <scope>NUCLEOTIDE SEQUENCE</scope>
    <source>
        <strain evidence="1">JY119</strain>
    </source>
</reference>
<dbReference type="Proteomes" id="UP001320706">
    <property type="component" value="Unassembled WGS sequence"/>
</dbReference>
<proteinExistence type="predicted"/>
<keyword evidence="2" id="KW-1185">Reference proteome</keyword>
<evidence type="ECO:0000313" key="2">
    <source>
        <dbReference type="Proteomes" id="UP001320706"/>
    </source>
</evidence>
<dbReference type="EMBL" id="JAMKPW020000041">
    <property type="protein sequence ID" value="KAK8196543.1"/>
    <property type="molecule type" value="Genomic_DNA"/>
</dbReference>
<name>A0ACC3S5C4_9PEZI</name>
<organism evidence="1 2">
    <name type="scientific">Zalaria obscura</name>
    <dbReference type="NCBI Taxonomy" id="2024903"/>
    <lineage>
        <taxon>Eukaryota</taxon>
        <taxon>Fungi</taxon>
        <taxon>Dikarya</taxon>
        <taxon>Ascomycota</taxon>
        <taxon>Pezizomycotina</taxon>
        <taxon>Dothideomycetes</taxon>
        <taxon>Dothideomycetidae</taxon>
        <taxon>Dothideales</taxon>
        <taxon>Zalariaceae</taxon>
        <taxon>Zalaria</taxon>
    </lineage>
</organism>
<comment type="caution">
    <text evidence="1">The sequence shown here is derived from an EMBL/GenBank/DDBJ whole genome shotgun (WGS) entry which is preliminary data.</text>
</comment>
<sequence>MRSRRRHDEQEEPAAKRIKQEEIEDPVTVTEMQLDRVVWFTVPQSAGSNTESGRRVYVHENLLRSSSPFFDRELGSRPVNETCCEVELDRAYAIHLESFVRWLYFRKLPAAITETQDPEYLAKAYCQIHERTHIDLTDAVMDQLIRCVQADSTKVGRADPTIYERLLWPYDRSPWPSADKWMSKKLLVDLAIHWCRPPNSGLDPNKPTARLKKATFGAMVDELRRLERGEPATNPFTADRCTYHEHTAKGLSCYKTKM</sequence>
<evidence type="ECO:0000313" key="1">
    <source>
        <dbReference type="EMBL" id="KAK8196543.1"/>
    </source>
</evidence>
<gene>
    <name evidence="1" type="ORF">M8818_006708</name>
</gene>